<dbReference type="InterPro" id="IPR036291">
    <property type="entry name" value="NAD(P)-bd_dom_sf"/>
</dbReference>
<protein>
    <recommendedName>
        <fullName evidence="1">DUF2520 domain-containing protein</fullName>
    </recommendedName>
</protein>
<dbReference type="InterPro" id="IPR008927">
    <property type="entry name" value="6-PGluconate_DH-like_C_sf"/>
</dbReference>
<dbReference type="AlphaFoldDB" id="A0A841RBP6"/>
<dbReference type="RefSeq" id="WP_184745412.1">
    <property type="nucleotide sequence ID" value="NZ_JACHGJ010000002.1"/>
</dbReference>
<name>A0A841RBP6_9SPIO</name>
<sequence length="236" mass="27118">MNKTRPCAIVGDGRMATHFARYLQLSGIPYKQWSRKANSEDPSDYLKNSRAVFLLIRDDAIASFAEENPGLKEMPLIHFSGSLFLEGIPSIHPLMTFSKELYSLEKYRTIPFIHEKGKMSLRDVLPELPNPVQAMDFRMKSLYHSLCVLSGNFTTMLWQKAFSDFDEKLELDDRLLIPYMEQTFENLKSNWTDALTGPLARRDKETVERNLQALEGDLYQNVYRSFASTVFTGGNL</sequence>
<dbReference type="PANTHER" id="PTHR40459">
    <property type="entry name" value="CONSERVED HYPOTHETICAL ALANINE AND LEUCINE RICH PROTEIN"/>
    <property type="match status" value="1"/>
</dbReference>
<dbReference type="PANTHER" id="PTHR40459:SF1">
    <property type="entry name" value="CONSERVED HYPOTHETICAL ALANINE AND LEUCINE RICH PROTEIN"/>
    <property type="match status" value="1"/>
</dbReference>
<proteinExistence type="predicted"/>
<feature type="domain" description="DUF2520" evidence="1">
    <location>
        <begin position="119"/>
        <end position="228"/>
    </location>
</feature>
<evidence type="ECO:0000313" key="2">
    <source>
        <dbReference type="EMBL" id="MBB6479832.1"/>
    </source>
</evidence>
<dbReference type="InterPro" id="IPR037108">
    <property type="entry name" value="TM1727-like_C_sf"/>
</dbReference>
<gene>
    <name evidence="2" type="ORF">HNR50_001490</name>
</gene>
<organism evidence="2 3">
    <name type="scientific">Spirochaeta isovalerica</name>
    <dbReference type="NCBI Taxonomy" id="150"/>
    <lineage>
        <taxon>Bacteria</taxon>
        <taxon>Pseudomonadati</taxon>
        <taxon>Spirochaetota</taxon>
        <taxon>Spirochaetia</taxon>
        <taxon>Spirochaetales</taxon>
        <taxon>Spirochaetaceae</taxon>
        <taxon>Spirochaeta</taxon>
    </lineage>
</organism>
<comment type="caution">
    <text evidence="2">The sequence shown here is derived from an EMBL/GenBank/DDBJ whole genome shotgun (WGS) entry which is preliminary data.</text>
</comment>
<dbReference type="SUPFAM" id="SSF48179">
    <property type="entry name" value="6-phosphogluconate dehydrogenase C-terminal domain-like"/>
    <property type="match status" value="1"/>
</dbReference>
<accession>A0A841RBP6</accession>
<evidence type="ECO:0000259" key="1">
    <source>
        <dbReference type="Pfam" id="PF10728"/>
    </source>
</evidence>
<reference evidence="2 3" key="1">
    <citation type="submission" date="2020-08" db="EMBL/GenBank/DDBJ databases">
        <title>Genomic Encyclopedia of Type Strains, Phase IV (KMG-IV): sequencing the most valuable type-strain genomes for metagenomic binning, comparative biology and taxonomic classification.</title>
        <authorList>
            <person name="Goeker M."/>
        </authorList>
    </citation>
    <scope>NUCLEOTIDE SEQUENCE [LARGE SCALE GENOMIC DNA]</scope>
    <source>
        <strain evidence="2 3">DSM 2461</strain>
    </source>
</reference>
<keyword evidence="3" id="KW-1185">Reference proteome</keyword>
<dbReference type="SUPFAM" id="SSF51735">
    <property type="entry name" value="NAD(P)-binding Rossmann-fold domains"/>
    <property type="match status" value="1"/>
</dbReference>
<dbReference type="Proteomes" id="UP000587760">
    <property type="component" value="Unassembled WGS sequence"/>
</dbReference>
<dbReference type="Gene3D" id="1.10.1040.20">
    <property type="entry name" value="ProC-like, C-terminal domain"/>
    <property type="match status" value="1"/>
</dbReference>
<dbReference type="EMBL" id="JACHGJ010000002">
    <property type="protein sequence ID" value="MBB6479832.1"/>
    <property type="molecule type" value="Genomic_DNA"/>
</dbReference>
<dbReference type="Pfam" id="PF10728">
    <property type="entry name" value="DUF2520"/>
    <property type="match status" value="1"/>
</dbReference>
<evidence type="ECO:0000313" key="3">
    <source>
        <dbReference type="Proteomes" id="UP000587760"/>
    </source>
</evidence>
<dbReference type="InterPro" id="IPR018931">
    <property type="entry name" value="DUF2520"/>
</dbReference>
<dbReference type="Gene3D" id="3.40.50.720">
    <property type="entry name" value="NAD(P)-binding Rossmann-like Domain"/>
    <property type="match status" value="1"/>
</dbReference>